<dbReference type="AlphaFoldDB" id="A0A8J7PAS3"/>
<gene>
    <name evidence="2" type="ORF">J0M35_11415</name>
</gene>
<organism evidence="2 3">
    <name type="scientific">Candidatus Obscuribacter phosphatis</name>
    <dbReference type="NCBI Taxonomy" id="1906157"/>
    <lineage>
        <taxon>Bacteria</taxon>
        <taxon>Bacillati</taxon>
        <taxon>Candidatus Melainabacteria</taxon>
        <taxon>Candidatus Obscuribacterales</taxon>
        <taxon>Candidatus Obscuribacteraceae</taxon>
        <taxon>Candidatus Obscuribacter</taxon>
    </lineage>
</organism>
<dbReference type="InterPro" id="IPR013766">
    <property type="entry name" value="Thioredoxin_domain"/>
</dbReference>
<evidence type="ECO:0000313" key="3">
    <source>
        <dbReference type="Proteomes" id="UP000664277"/>
    </source>
</evidence>
<feature type="domain" description="Thioredoxin" evidence="1">
    <location>
        <begin position="24"/>
        <end position="165"/>
    </location>
</feature>
<dbReference type="SUPFAM" id="SSF52833">
    <property type="entry name" value="Thioredoxin-like"/>
    <property type="match status" value="1"/>
</dbReference>
<sequence>MIDRPVAFSDAVSKKNENSEVANLINPYRMPEAFNRGDSKGDRSPIQWSESIEDKVREARENGKPLVVYFTIEGSKECDWCRAMDTSFKDPSIGALAGKANFLKVALRDGVENDSMKLARALDIKAFPTVSVLNIEKNGQVNEEARIIGYQSGTTLKANLDKAINQGNKPEQLGDKALVA</sequence>
<protein>
    <submittedName>
        <fullName evidence="2">DUF255 domain-containing protein</fullName>
    </submittedName>
</protein>
<evidence type="ECO:0000259" key="1">
    <source>
        <dbReference type="PROSITE" id="PS51352"/>
    </source>
</evidence>
<evidence type="ECO:0000313" key="2">
    <source>
        <dbReference type="EMBL" id="MBN8660967.1"/>
    </source>
</evidence>
<dbReference type="EMBL" id="JAFLCK010000015">
    <property type="protein sequence ID" value="MBN8660967.1"/>
    <property type="molecule type" value="Genomic_DNA"/>
</dbReference>
<name>A0A8J7PAS3_9BACT</name>
<accession>A0A8J7PAS3</accession>
<proteinExistence type="predicted"/>
<comment type="caution">
    <text evidence="2">The sequence shown here is derived from an EMBL/GenBank/DDBJ whole genome shotgun (WGS) entry which is preliminary data.</text>
</comment>
<reference evidence="2" key="1">
    <citation type="submission" date="2021-02" db="EMBL/GenBank/DDBJ databases">
        <title>Genome-Resolved Metagenomics of a Microbial Community Performing Photosynthetic Biological Nutrient Removal.</title>
        <authorList>
            <person name="Mcdaniel E.A."/>
        </authorList>
    </citation>
    <scope>NUCLEOTIDE SEQUENCE</scope>
    <source>
        <strain evidence="2">UWPOB_OBS1</strain>
    </source>
</reference>
<dbReference type="InterPro" id="IPR036249">
    <property type="entry name" value="Thioredoxin-like_sf"/>
</dbReference>
<dbReference type="Proteomes" id="UP000664277">
    <property type="component" value="Unassembled WGS sequence"/>
</dbReference>
<dbReference type="PROSITE" id="PS51352">
    <property type="entry name" value="THIOREDOXIN_2"/>
    <property type="match status" value="1"/>
</dbReference>
<dbReference type="Gene3D" id="3.40.30.10">
    <property type="entry name" value="Glutaredoxin"/>
    <property type="match status" value="1"/>
</dbReference>